<evidence type="ECO:0000256" key="1">
    <source>
        <dbReference type="ARBA" id="ARBA00001936"/>
    </source>
</evidence>
<dbReference type="InterPro" id="IPR051157">
    <property type="entry name" value="PDH/Transketolase"/>
</dbReference>
<dbReference type="Pfam" id="PF00456">
    <property type="entry name" value="Transketolase_N"/>
    <property type="match status" value="1"/>
</dbReference>
<dbReference type="SUPFAM" id="SSF52518">
    <property type="entry name" value="Thiamin diphosphate-binding fold (THDP-binding)"/>
    <property type="match status" value="2"/>
</dbReference>
<organism evidence="7">
    <name type="scientific">marine sediment metagenome</name>
    <dbReference type="NCBI Taxonomy" id="412755"/>
    <lineage>
        <taxon>unclassified sequences</taxon>
        <taxon>metagenomes</taxon>
        <taxon>ecological metagenomes</taxon>
    </lineage>
</organism>
<dbReference type="AlphaFoldDB" id="X0T4W4"/>
<comment type="similarity">
    <text evidence="4">Belongs to the transketolase family.</text>
</comment>
<dbReference type="PANTHER" id="PTHR43825:SF1">
    <property type="entry name" value="TRANSKETOLASE-LIKE PYRIMIDINE-BINDING DOMAIN-CONTAINING PROTEIN"/>
    <property type="match status" value="1"/>
</dbReference>
<dbReference type="Pfam" id="PF02780">
    <property type="entry name" value="Transketolase_C"/>
    <property type="match status" value="1"/>
</dbReference>
<comment type="cofactor">
    <cofactor evidence="1">
        <name>Mn(2+)</name>
        <dbReference type="ChEBI" id="CHEBI:29035"/>
    </cofactor>
</comment>
<feature type="domain" description="Transketolase-like pyrimidine-binding" evidence="6">
    <location>
        <begin position="173"/>
        <end position="343"/>
    </location>
</feature>
<dbReference type="EMBL" id="BARS01003977">
    <property type="protein sequence ID" value="GAF71100.1"/>
    <property type="molecule type" value="Genomic_DNA"/>
</dbReference>
<dbReference type="NCBIfam" id="NF004556">
    <property type="entry name" value="PRK05899.2-2"/>
    <property type="match status" value="1"/>
</dbReference>
<sequence length="418" mass="46628">MGDGEQQKGQISEARRFAVKYKLNNITALIDNNKLQISGNTHDIMPQNIKENFQSDGWKVIEIDGHDFHQIYESLYAAVHDTSAPVAIIANTVMGKGVSFMENVAKYHGVALKEEEYVKAINELCLNRELNNYKEERKKSCIMPSRNIPSSDVEETVNIVVGEPICYGKDDKIDNRSAFGNALKNIAELNKSRKDSPQFAVLDCDLADSVKVSGFQSVLPDNFFEVGIQEHNAATIAGALSIEGILSFFADFGVFGVCETYNQHRLNDINHSNLKLICTHIGLDVGEDGKTHQCIDYIGLFQNLFGFKVLIPADPNQTDKATRYISKTPGNFLLGMGRSKTPVILDESGDPFFGKNYEFTYGKIDVVRHGNDAVIMSYGCMLHRAIQAWAILKQREISVRVLNVCCPKNLYEEVLLDA</sequence>
<dbReference type="InterPro" id="IPR009014">
    <property type="entry name" value="Transketo_C/PFOR_II"/>
</dbReference>
<evidence type="ECO:0000256" key="3">
    <source>
        <dbReference type="ARBA" id="ARBA00001964"/>
    </source>
</evidence>
<dbReference type="GO" id="GO:0005737">
    <property type="term" value="C:cytoplasm"/>
    <property type="evidence" value="ECO:0007669"/>
    <property type="project" value="UniProtKB-ARBA"/>
</dbReference>
<dbReference type="InterPro" id="IPR029061">
    <property type="entry name" value="THDP-binding"/>
</dbReference>
<comment type="caution">
    <text evidence="7">The sequence shown here is derived from an EMBL/GenBank/DDBJ whole genome shotgun (WGS) entry which is preliminary data.</text>
</comment>
<evidence type="ECO:0000313" key="7">
    <source>
        <dbReference type="EMBL" id="GAF71100.1"/>
    </source>
</evidence>
<dbReference type="InterPro" id="IPR033248">
    <property type="entry name" value="Transketolase_C"/>
</dbReference>
<evidence type="ECO:0000256" key="4">
    <source>
        <dbReference type="ARBA" id="ARBA00007131"/>
    </source>
</evidence>
<feature type="non-terminal residue" evidence="7">
    <location>
        <position position="418"/>
    </location>
</feature>
<comment type="cofactor">
    <cofactor evidence="3">
        <name>thiamine diphosphate</name>
        <dbReference type="ChEBI" id="CHEBI:58937"/>
    </cofactor>
</comment>
<dbReference type="Pfam" id="PF02779">
    <property type="entry name" value="Transket_pyr"/>
    <property type="match status" value="1"/>
</dbReference>
<gene>
    <name evidence="7" type="ORF">S01H1_07743</name>
</gene>
<comment type="cofactor">
    <cofactor evidence="2">
        <name>Mg(2+)</name>
        <dbReference type="ChEBI" id="CHEBI:18420"/>
    </cofactor>
</comment>
<dbReference type="Gene3D" id="3.40.50.970">
    <property type="match status" value="2"/>
</dbReference>
<evidence type="ECO:0000259" key="6">
    <source>
        <dbReference type="SMART" id="SM00861"/>
    </source>
</evidence>
<dbReference type="InterPro" id="IPR005474">
    <property type="entry name" value="Transketolase_N"/>
</dbReference>
<dbReference type="CDD" id="cd07033">
    <property type="entry name" value="TPP_PYR_DXS_TK_like"/>
    <property type="match status" value="1"/>
</dbReference>
<evidence type="ECO:0000256" key="2">
    <source>
        <dbReference type="ARBA" id="ARBA00001946"/>
    </source>
</evidence>
<name>X0T4W4_9ZZZZ</name>
<evidence type="ECO:0000256" key="5">
    <source>
        <dbReference type="ARBA" id="ARBA00023052"/>
    </source>
</evidence>
<dbReference type="PANTHER" id="PTHR43825">
    <property type="entry name" value="PYRUVATE DEHYDROGENASE E1 COMPONENT"/>
    <property type="match status" value="1"/>
</dbReference>
<dbReference type="FunFam" id="3.40.50.970:FF:000129">
    <property type="entry name" value="Transketolase"/>
    <property type="match status" value="1"/>
</dbReference>
<reference evidence="7" key="1">
    <citation type="journal article" date="2014" name="Front. Microbiol.">
        <title>High frequency of phylogenetically diverse reductive dehalogenase-homologous genes in deep subseafloor sedimentary metagenomes.</title>
        <authorList>
            <person name="Kawai M."/>
            <person name="Futagami T."/>
            <person name="Toyoda A."/>
            <person name="Takaki Y."/>
            <person name="Nishi S."/>
            <person name="Hori S."/>
            <person name="Arai W."/>
            <person name="Tsubouchi T."/>
            <person name="Morono Y."/>
            <person name="Uchiyama I."/>
            <person name="Ito T."/>
            <person name="Fujiyama A."/>
            <person name="Inagaki F."/>
            <person name="Takami H."/>
        </authorList>
    </citation>
    <scope>NUCLEOTIDE SEQUENCE</scope>
    <source>
        <strain evidence="7">Expedition CK06-06</strain>
    </source>
</reference>
<dbReference type="SMART" id="SM00861">
    <property type="entry name" value="Transket_pyr"/>
    <property type="match status" value="1"/>
</dbReference>
<dbReference type="SUPFAM" id="SSF52922">
    <property type="entry name" value="TK C-terminal domain-like"/>
    <property type="match status" value="1"/>
</dbReference>
<dbReference type="Gene3D" id="3.40.50.920">
    <property type="match status" value="1"/>
</dbReference>
<accession>X0T4W4</accession>
<protein>
    <recommendedName>
        <fullName evidence="6">Transketolase-like pyrimidine-binding domain-containing protein</fullName>
    </recommendedName>
</protein>
<proteinExistence type="inferred from homology"/>
<dbReference type="InterPro" id="IPR005475">
    <property type="entry name" value="Transketolase-like_Pyr-bd"/>
</dbReference>
<keyword evidence="5" id="KW-0786">Thiamine pyrophosphate</keyword>